<dbReference type="EMBL" id="CP123384">
    <property type="protein sequence ID" value="XCC94020.1"/>
    <property type="molecule type" value="Genomic_DNA"/>
</dbReference>
<name>A0AAU8AIK5_9RHOB</name>
<organism evidence="1">
    <name type="scientific">Alloyangia sp. H15</name>
    <dbReference type="NCBI Taxonomy" id="3029062"/>
    <lineage>
        <taxon>Bacteria</taxon>
        <taxon>Pseudomonadati</taxon>
        <taxon>Pseudomonadota</taxon>
        <taxon>Alphaproteobacteria</taxon>
        <taxon>Rhodobacterales</taxon>
        <taxon>Roseobacteraceae</taxon>
        <taxon>Alloyangia</taxon>
    </lineage>
</organism>
<protein>
    <submittedName>
        <fullName evidence="1">Uncharacterized protein</fullName>
    </submittedName>
</protein>
<reference evidence="1" key="1">
    <citation type="submission" date="2023-02" db="EMBL/GenBank/DDBJ databases">
        <title>Description and genomic characterization of Salipiger bruguierae sp. nov., isolated from the sediment of mangrove plant Bruguiera sexangula.</title>
        <authorList>
            <person name="Long M."/>
        </authorList>
    </citation>
    <scope>NUCLEOTIDE SEQUENCE</scope>
    <source>
        <strain evidence="1">H15</strain>
    </source>
</reference>
<sequence>MVFMTPFDWAALMMRGTGQVIALQAQMAEAWLELGRSQVRAVPLARPVPLARVGICGPVLVK</sequence>
<gene>
    <name evidence="1" type="ORF">PVT71_02095</name>
</gene>
<proteinExistence type="predicted"/>
<evidence type="ECO:0000313" key="1">
    <source>
        <dbReference type="EMBL" id="XCC94020.1"/>
    </source>
</evidence>
<dbReference type="AlphaFoldDB" id="A0AAU8AIK5"/>
<accession>A0AAU8AIK5</accession>
<dbReference type="RefSeq" id="WP_353472844.1">
    <property type="nucleotide sequence ID" value="NZ_CP123384.1"/>
</dbReference>